<accession>A0A2H0RBV8</accession>
<dbReference type="AlphaFoldDB" id="A0A2H0RBV8"/>
<dbReference type="EMBL" id="PCXU01000020">
    <property type="protein sequence ID" value="PIR43514.1"/>
    <property type="molecule type" value="Genomic_DNA"/>
</dbReference>
<protein>
    <submittedName>
        <fullName evidence="1">Uncharacterized protein</fullName>
    </submittedName>
</protein>
<gene>
    <name evidence="1" type="ORF">COV24_02275</name>
</gene>
<comment type="caution">
    <text evidence="1">The sequence shown here is derived from an EMBL/GenBank/DDBJ whole genome shotgun (WGS) entry which is preliminary data.</text>
</comment>
<dbReference type="Proteomes" id="UP000230214">
    <property type="component" value="Unassembled WGS sequence"/>
</dbReference>
<proteinExistence type="predicted"/>
<organism evidence="1 2">
    <name type="scientific">candidate division WWE3 bacterium CG10_big_fil_rev_8_21_14_0_10_32_10</name>
    <dbReference type="NCBI Taxonomy" id="1975090"/>
    <lineage>
        <taxon>Bacteria</taxon>
        <taxon>Katanobacteria</taxon>
    </lineage>
</organism>
<name>A0A2H0RBV8_UNCKA</name>
<evidence type="ECO:0000313" key="2">
    <source>
        <dbReference type="Proteomes" id="UP000230214"/>
    </source>
</evidence>
<sequence>MQKNCELVEMVWVSSGPKIIEANKTAIAGVDLDILPRVKSRGIYNRYRNYDVEVQLLKKSIVWGVLPGDKPDSYRRMRE</sequence>
<evidence type="ECO:0000313" key="1">
    <source>
        <dbReference type="EMBL" id="PIR43514.1"/>
    </source>
</evidence>
<reference evidence="1 2" key="1">
    <citation type="submission" date="2017-09" db="EMBL/GenBank/DDBJ databases">
        <title>Depth-based differentiation of microbial function through sediment-hosted aquifers and enrichment of novel symbionts in the deep terrestrial subsurface.</title>
        <authorList>
            <person name="Probst A.J."/>
            <person name="Ladd B."/>
            <person name="Jarett J.K."/>
            <person name="Geller-Mcgrath D.E."/>
            <person name="Sieber C.M."/>
            <person name="Emerson J.B."/>
            <person name="Anantharaman K."/>
            <person name="Thomas B.C."/>
            <person name="Malmstrom R."/>
            <person name="Stieglmeier M."/>
            <person name="Klingl A."/>
            <person name="Woyke T."/>
            <person name="Ryan C.M."/>
            <person name="Banfield J.F."/>
        </authorList>
    </citation>
    <scope>NUCLEOTIDE SEQUENCE [LARGE SCALE GENOMIC DNA]</scope>
    <source>
        <strain evidence="1">CG10_big_fil_rev_8_21_14_0_10_32_10</strain>
    </source>
</reference>